<name>A0A0A9H390_ARUDO</name>
<reference evidence="1" key="1">
    <citation type="submission" date="2014-09" db="EMBL/GenBank/DDBJ databases">
        <authorList>
            <person name="Magalhaes I.L.F."/>
            <person name="Oliveira U."/>
            <person name="Santos F.R."/>
            <person name="Vidigal T.H.D.A."/>
            <person name="Brescovit A.D."/>
            <person name="Santos A.J."/>
        </authorList>
    </citation>
    <scope>NUCLEOTIDE SEQUENCE</scope>
    <source>
        <tissue evidence="1">Shoot tissue taken approximately 20 cm above the soil surface</tissue>
    </source>
</reference>
<proteinExistence type="predicted"/>
<reference evidence="1" key="2">
    <citation type="journal article" date="2015" name="Data Brief">
        <title>Shoot transcriptome of the giant reed, Arundo donax.</title>
        <authorList>
            <person name="Barrero R.A."/>
            <person name="Guerrero F.D."/>
            <person name="Moolhuijzen P."/>
            <person name="Goolsby J.A."/>
            <person name="Tidwell J."/>
            <person name="Bellgard S.E."/>
            <person name="Bellgard M.I."/>
        </authorList>
    </citation>
    <scope>NUCLEOTIDE SEQUENCE</scope>
    <source>
        <tissue evidence="1">Shoot tissue taken approximately 20 cm above the soil surface</tissue>
    </source>
</reference>
<protein>
    <submittedName>
        <fullName evidence="1">Uncharacterized protein</fullName>
    </submittedName>
</protein>
<accession>A0A0A9H390</accession>
<evidence type="ECO:0000313" key="1">
    <source>
        <dbReference type="EMBL" id="JAE29316.1"/>
    </source>
</evidence>
<organism evidence="1">
    <name type="scientific">Arundo donax</name>
    <name type="common">Giant reed</name>
    <name type="synonym">Donax arundinaceus</name>
    <dbReference type="NCBI Taxonomy" id="35708"/>
    <lineage>
        <taxon>Eukaryota</taxon>
        <taxon>Viridiplantae</taxon>
        <taxon>Streptophyta</taxon>
        <taxon>Embryophyta</taxon>
        <taxon>Tracheophyta</taxon>
        <taxon>Spermatophyta</taxon>
        <taxon>Magnoliopsida</taxon>
        <taxon>Liliopsida</taxon>
        <taxon>Poales</taxon>
        <taxon>Poaceae</taxon>
        <taxon>PACMAD clade</taxon>
        <taxon>Arundinoideae</taxon>
        <taxon>Arundineae</taxon>
        <taxon>Arundo</taxon>
    </lineage>
</organism>
<dbReference type="AlphaFoldDB" id="A0A0A9H390"/>
<sequence>MERSFLLYYKKTPASVFFCYYLWLNCHP</sequence>
<dbReference type="EMBL" id="GBRH01168580">
    <property type="protein sequence ID" value="JAE29316.1"/>
    <property type="molecule type" value="Transcribed_RNA"/>
</dbReference>